<dbReference type="InterPro" id="IPR000531">
    <property type="entry name" value="Beta-barrel_TonB"/>
</dbReference>
<dbReference type="InterPro" id="IPR012910">
    <property type="entry name" value="Plug_dom"/>
</dbReference>
<feature type="domain" description="TonB-dependent receptor-like beta-barrel" evidence="12">
    <location>
        <begin position="422"/>
        <end position="884"/>
    </location>
</feature>
<dbReference type="Proteomes" id="UP000396862">
    <property type="component" value="Unassembled WGS sequence"/>
</dbReference>
<evidence type="ECO:0000256" key="11">
    <source>
        <dbReference type="RuleBase" id="RU003357"/>
    </source>
</evidence>
<evidence type="ECO:0000256" key="6">
    <source>
        <dbReference type="ARBA" id="ARBA00023077"/>
    </source>
</evidence>
<organism evidence="15 16">
    <name type="scientific">Prolixibacter denitrificans</name>
    <dbReference type="NCBI Taxonomy" id="1541063"/>
    <lineage>
        <taxon>Bacteria</taxon>
        <taxon>Pseudomonadati</taxon>
        <taxon>Bacteroidota</taxon>
        <taxon>Bacteroidia</taxon>
        <taxon>Marinilabiliales</taxon>
        <taxon>Prolixibacteraceae</taxon>
        <taxon>Prolixibacter</taxon>
    </lineage>
</organism>
<evidence type="ECO:0000259" key="13">
    <source>
        <dbReference type="Pfam" id="PF07715"/>
    </source>
</evidence>
<dbReference type="InterPro" id="IPR008969">
    <property type="entry name" value="CarboxyPept-like_regulatory"/>
</dbReference>
<reference evidence="15 16" key="1">
    <citation type="submission" date="2018-03" db="EMBL/GenBank/DDBJ databases">
        <title>Genomic Encyclopedia of Archaeal and Bacterial Type Strains, Phase II (KMG-II): from individual species to whole genera.</title>
        <authorList>
            <person name="Goeker M."/>
        </authorList>
    </citation>
    <scope>NUCLEOTIDE SEQUENCE [LARGE SCALE GENOMIC DNA]</scope>
    <source>
        <strain evidence="15 16">DSM 27267</strain>
    </source>
</reference>
<dbReference type="SUPFAM" id="SSF56935">
    <property type="entry name" value="Porins"/>
    <property type="match status" value="1"/>
</dbReference>
<evidence type="ECO:0000256" key="3">
    <source>
        <dbReference type="ARBA" id="ARBA00022452"/>
    </source>
</evidence>
<dbReference type="AlphaFoldDB" id="A0A2P8C7U2"/>
<evidence type="ECO:0000256" key="1">
    <source>
        <dbReference type="ARBA" id="ARBA00004571"/>
    </source>
</evidence>
<sequence length="929" mass="106138">MRITSIIWGIVMMCMLVPELRAQNQDNDIVFSGDYNGLTFEQFVSKVESQQEVHFYYRKDWVQKIQLDHASGSDLSMREVLHRAFLGTDLRFYIDAYRDIYVMKGRDMVTALPDKLIEASGGKSRKGGITDVEKRYLEGRKEKKNKTIVFGREHIKKPNERVYLTGRVTNAESGEPLVGATFYVEQLKDGVVSDAQGYYRLVVPPGKYTLQLGSMGMQKQVYNLQIWQNAHYNFQFEKDIIPLKEVVIEANKFHNVRGTQMGFQRLDVKAIKEIPVVMGESDLLEVARMLPGVQSVGEGSSGLNVRGSPADQNLFYINRVPVFNTSHLFGFFSAFNPDIVRDFSFYKSNIPARFGGRLASIFDISTREGNSKKFTARGGISPITGRLSVEGPLVKNKGSFVIGGRSTYSDWILRRLKDPDLKNSNAGFYDIATNFSLEANRNNHIQLFGYYSHDRFTLSTNSHFKYSNKGGSLLWRHLFNERFTGTFSGAFGEYSYANTEEQDPLNAYTKNYSIGHYELKSDFDYNVAPNHLLRFGLSAIYYDLDRGALNPYGNESLRYYTNLGREYGTEDALYLSDEWKIGANLTVDAGIRYSYYAYLGPNKVRNYYPDAPLDENTVVDTVSYKSGDIIQSYHGPEWRLALNYLVGQNSSVKLSYNRMRQYLFMLSNTVALSPNDQWKLTDSHISPQIGDQFSAGFYRNFPDKHLETSIEAYYKKANHLVEYKNGADLIGNRWVETDVVQGKQDAYGLELMLRKTAGKLNGWISYTYSHARVKVDSKFPEDQINSGKEYPANYDIPHSVNVVTNYRLSRRVSFSGNMVYYTGRPITYPSAIYYIDGKKVLNYSLRNEYRLPDYFRVDLSVNIEGNLVAKKLAHSSWMVGVYNLTGRKNAYSVYFKNVDGNIQGYKQSIFGVPILTLTWNFKLGNYASE</sequence>
<evidence type="ECO:0000313" key="15">
    <source>
        <dbReference type="EMBL" id="PSK81038.1"/>
    </source>
</evidence>
<dbReference type="SUPFAM" id="SSF49464">
    <property type="entry name" value="Carboxypeptidase regulatory domain-like"/>
    <property type="match status" value="1"/>
</dbReference>
<comment type="subcellular location">
    <subcellularLocation>
        <location evidence="1 10">Cell outer membrane</location>
        <topology evidence="1 10">Multi-pass membrane protein</topology>
    </subcellularLocation>
</comment>
<proteinExistence type="inferred from homology"/>
<keyword evidence="7 10" id="KW-0472">Membrane</keyword>
<evidence type="ECO:0000256" key="7">
    <source>
        <dbReference type="ARBA" id="ARBA00023136"/>
    </source>
</evidence>
<dbReference type="EMBL" id="BLAU01000001">
    <property type="protein sequence ID" value="GET22156.1"/>
    <property type="molecule type" value="Genomic_DNA"/>
</dbReference>
<keyword evidence="9 10" id="KW-0998">Cell outer membrane</keyword>
<keyword evidence="3 10" id="KW-1134">Transmembrane beta strand</keyword>
<dbReference type="GO" id="GO:0009279">
    <property type="term" value="C:cell outer membrane"/>
    <property type="evidence" value="ECO:0007669"/>
    <property type="project" value="UniProtKB-SubCell"/>
</dbReference>
<keyword evidence="2 10" id="KW-0813">Transport</keyword>
<accession>A0A2P8C7U2</accession>
<evidence type="ECO:0000259" key="12">
    <source>
        <dbReference type="Pfam" id="PF00593"/>
    </source>
</evidence>
<keyword evidence="4 10" id="KW-0812">Transmembrane</keyword>
<name>A0A2P8C7U2_9BACT</name>
<evidence type="ECO:0000256" key="4">
    <source>
        <dbReference type="ARBA" id="ARBA00022692"/>
    </source>
</evidence>
<comment type="caution">
    <text evidence="15">The sequence shown here is derived from an EMBL/GenBank/DDBJ whole genome shotgun (WGS) entry which is preliminary data.</text>
</comment>
<dbReference type="InterPro" id="IPR039426">
    <property type="entry name" value="TonB-dep_rcpt-like"/>
</dbReference>
<comment type="similarity">
    <text evidence="10 11">Belongs to the TonB-dependent receptor family.</text>
</comment>
<evidence type="ECO:0000256" key="8">
    <source>
        <dbReference type="ARBA" id="ARBA00023170"/>
    </source>
</evidence>
<keyword evidence="6 11" id="KW-0798">TonB box</keyword>
<evidence type="ECO:0000313" key="16">
    <source>
        <dbReference type="Proteomes" id="UP000240621"/>
    </source>
</evidence>
<dbReference type="PANTHER" id="PTHR30069">
    <property type="entry name" value="TONB-DEPENDENT OUTER MEMBRANE RECEPTOR"/>
    <property type="match status" value="1"/>
</dbReference>
<gene>
    <name evidence="15" type="ORF">CLV93_11115</name>
    <name evidence="14" type="ORF">JCM18694_24020</name>
</gene>
<dbReference type="Proteomes" id="UP000240621">
    <property type="component" value="Unassembled WGS sequence"/>
</dbReference>
<keyword evidence="8 15" id="KW-0675">Receptor</keyword>
<protein>
    <submittedName>
        <fullName evidence="15">Outer membrane receptor protein involved in Fe transport</fullName>
    </submittedName>
    <submittedName>
        <fullName evidence="14">TonB-dependent receptor</fullName>
    </submittedName>
</protein>
<evidence type="ECO:0000313" key="14">
    <source>
        <dbReference type="EMBL" id="GET22156.1"/>
    </source>
</evidence>
<evidence type="ECO:0000256" key="5">
    <source>
        <dbReference type="ARBA" id="ARBA00022729"/>
    </source>
</evidence>
<dbReference type="Pfam" id="PF00593">
    <property type="entry name" value="TonB_dep_Rec_b-barrel"/>
    <property type="match status" value="1"/>
</dbReference>
<evidence type="ECO:0000256" key="9">
    <source>
        <dbReference type="ARBA" id="ARBA00023237"/>
    </source>
</evidence>
<dbReference type="GO" id="GO:0044718">
    <property type="term" value="P:siderophore transmembrane transport"/>
    <property type="evidence" value="ECO:0007669"/>
    <property type="project" value="TreeGrafter"/>
</dbReference>
<dbReference type="OrthoDB" id="9803050at2"/>
<evidence type="ECO:0000256" key="2">
    <source>
        <dbReference type="ARBA" id="ARBA00022448"/>
    </source>
</evidence>
<keyword evidence="5" id="KW-0732">Signal</keyword>
<dbReference type="Pfam" id="PF07715">
    <property type="entry name" value="Plug"/>
    <property type="match status" value="1"/>
</dbReference>
<feature type="domain" description="TonB-dependent receptor plug" evidence="13">
    <location>
        <begin position="279"/>
        <end position="357"/>
    </location>
</feature>
<dbReference type="RefSeq" id="WP_106543359.1">
    <property type="nucleotide sequence ID" value="NZ_BLAU01000001.1"/>
</dbReference>
<reference evidence="14 17" key="2">
    <citation type="submission" date="2019-10" db="EMBL/GenBank/DDBJ databases">
        <title>Prolixibacter strains distinguished by the presence of nitrate reductase genes were adept at nitrate-dependent anaerobic corrosion of metallic iron and carbon steel.</title>
        <authorList>
            <person name="Iino T."/>
            <person name="Shono N."/>
            <person name="Ito K."/>
            <person name="Nakamura R."/>
            <person name="Sueoka K."/>
            <person name="Harayama S."/>
            <person name="Ohkuma M."/>
        </authorList>
    </citation>
    <scope>NUCLEOTIDE SEQUENCE [LARGE SCALE GENOMIC DNA]</scope>
    <source>
        <strain evidence="14 17">MIC1-1</strain>
    </source>
</reference>
<dbReference type="PANTHER" id="PTHR30069:SF29">
    <property type="entry name" value="HEMOGLOBIN AND HEMOGLOBIN-HAPTOGLOBIN-BINDING PROTEIN 1-RELATED"/>
    <property type="match status" value="1"/>
</dbReference>
<dbReference type="PROSITE" id="PS52016">
    <property type="entry name" value="TONB_DEPENDENT_REC_3"/>
    <property type="match status" value="1"/>
</dbReference>
<dbReference type="EMBL" id="PYGC01000011">
    <property type="protein sequence ID" value="PSK81038.1"/>
    <property type="molecule type" value="Genomic_DNA"/>
</dbReference>
<keyword evidence="17" id="KW-1185">Reference proteome</keyword>
<dbReference type="GO" id="GO:0015344">
    <property type="term" value="F:siderophore uptake transmembrane transporter activity"/>
    <property type="evidence" value="ECO:0007669"/>
    <property type="project" value="TreeGrafter"/>
</dbReference>
<evidence type="ECO:0000313" key="17">
    <source>
        <dbReference type="Proteomes" id="UP000396862"/>
    </source>
</evidence>
<dbReference type="Pfam" id="PF13715">
    <property type="entry name" value="CarbopepD_reg_2"/>
    <property type="match status" value="1"/>
</dbReference>
<dbReference type="Gene3D" id="2.40.170.20">
    <property type="entry name" value="TonB-dependent receptor, beta-barrel domain"/>
    <property type="match status" value="1"/>
</dbReference>
<dbReference type="InterPro" id="IPR036942">
    <property type="entry name" value="Beta-barrel_TonB_sf"/>
</dbReference>
<evidence type="ECO:0000256" key="10">
    <source>
        <dbReference type="PROSITE-ProRule" id="PRU01360"/>
    </source>
</evidence>
<dbReference type="Gene3D" id="2.60.40.1120">
    <property type="entry name" value="Carboxypeptidase-like, regulatory domain"/>
    <property type="match status" value="1"/>
</dbReference>